<evidence type="ECO:0000313" key="3">
    <source>
        <dbReference type="Proteomes" id="UP000617555"/>
    </source>
</evidence>
<protein>
    <submittedName>
        <fullName evidence="2">Uncharacterized protein</fullName>
    </submittedName>
</protein>
<dbReference type="EMBL" id="BMII01000010">
    <property type="protein sequence ID" value="GGB55462.1"/>
    <property type="molecule type" value="Genomic_DNA"/>
</dbReference>
<dbReference type="RefSeq" id="WP_188738601.1">
    <property type="nucleotide sequence ID" value="NZ_BMII01000010.1"/>
</dbReference>
<comment type="caution">
    <text evidence="2">The sequence shown here is derived from an EMBL/GenBank/DDBJ whole genome shotgun (WGS) entry which is preliminary data.</text>
</comment>
<sequence length="467" mass="51401">MKFSHYIVCLVAFSPASFAAKLPPILDFYPLCSPQTIDTANDKMVYDIDPDLLESSHGDVLSHRDAYVKQALVEIQHKAAAAGADAVIIDRLTVGGIDRSLDLQDDSNRVKSDTKQIHVITAAQYVNLCDDTQLSSDPTPYNSEGKAVSYTQTTVKLTMAEEGNLLKKAQKHQAPDALITTDSAYGVHIGGSVDDLQQALGPHSIQLQLDNGATVYGYGRSLWFVVKDGRVLMITQDLGLLNGHGQNQIALSENYDSDNWVIADQVHQGDELNRVKAHLPLKKHGDGYSIAGKNSRLLLTFEDYKENVSQEAVSRLNSFAVLPLTATDKYKVNFGNFDNIDITTLLTLAFKQAYTLQPQQLINQIQLTDNGPKVLVNSNVLLGFDSQGVVNSIKITESMFGAQTMSEFNAVLASYNLPAIKSQLLERYPNAEDNFDNIMLTKGTVMLSINFDSYDDDAQLIDLTLQF</sequence>
<evidence type="ECO:0000313" key="2">
    <source>
        <dbReference type="EMBL" id="GGB55462.1"/>
    </source>
</evidence>
<organism evidence="2 3">
    <name type="scientific">Shewanella inventionis</name>
    <dbReference type="NCBI Taxonomy" id="1738770"/>
    <lineage>
        <taxon>Bacteria</taxon>
        <taxon>Pseudomonadati</taxon>
        <taxon>Pseudomonadota</taxon>
        <taxon>Gammaproteobacteria</taxon>
        <taxon>Alteromonadales</taxon>
        <taxon>Shewanellaceae</taxon>
        <taxon>Shewanella</taxon>
    </lineage>
</organism>
<proteinExistence type="predicted"/>
<evidence type="ECO:0000256" key="1">
    <source>
        <dbReference type="SAM" id="SignalP"/>
    </source>
</evidence>
<keyword evidence="3" id="KW-1185">Reference proteome</keyword>
<feature type="chain" id="PRO_5046456671" evidence="1">
    <location>
        <begin position="20"/>
        <end position="467"/>
    </location>
</feature>
<keyword evidence="1" id="KW-0732">Signal</keyword>
<gene>
    <name evidence="2" type="ORF">GCM10011607_15030</name>
</gene>
<feature type="signal peptide" evidence="1">
    <location>
        <begin position="1"/>
        <end position="19"/>
    </location>
</feature>
<reference evidence="3" key="1">
    <citation type="journal article" date="2019" name="Int. J. Syst. Evol. Microbiol.">
        <title>The Global Catalogue of Microorganisms (GCM) 10K type strain sequencing project: providing services to taxonomists for standard genome sequencing and annotation.</title>
        <authorList>
            <consortium name="The Broad Institute Genomics Platform"/>
            <consortium name="The Broad Institute Genome Sequencing Center for Infectious Disease"/>
            <person name="Wu L."/>
            <person name="Ma J."/>
        </authorList>
    </citation>
    <scope>NUCLEOTIDE SEQUENCE [LARGE SCALE GENOMIC DNA]</scope>
    <source>
        <strain evidence="3">CGMCC 1.15339</strain>
    </source>
</reference>
<accession>A0ABQ1J160</accession>
<name>A0ABQ1J160_9GAMM</name>
<dbReference type="Proteomes" id="UP000617555">
    <property type="component" value="Unassembled WGS sequence"/>
</dbReference>